<keyword evidence="1" id="KW-0812">Transmembrane</keyword>
<protein>
    <submittedName>
        <fullName evidence="2">Envelope stress response membrane protein PspB</fullName>
    </submittedName>
</protein>
<keyword evidence="1" id="KW-1133">Transmembrane helix</keyword>
<dbReference type="AlphaFoldDB" id="A0A3N0V9W8"/>
<proteinExistence type="predicted"/>
<dbReference type="GO" id="GO:0006355">
    <property type="term" value="P:regulation of DNA-templated transcription"/>
    <property type="evidence" value="ECO:0007669"/>
    <property type="project" value="InterPro"/>
</dbReference>
<dbReference type="Proteomes" id="UP000282106">
    <property type="component" value="Unassembled WGS sequence"/>
</dbReference>
<evidence type="ECO:0000313" key="3">
    <source>
        <dbReference type="Proteomes" id="UP000282106"/>
    </source>
</evidence>
<organism evidence="2 3">
    <name type="scientific">Stagnimonas aquatica</name>
    <dbReference type="NCBI Taxonomy" id="2689987"/>
    <lineage>
        <taxon>Bacteria</taxon>
        <taxon>Pseudomonadati</taxon>
        <taxon>Pseudomonadota</taxon>
        <taxon>Gammaproteobacteria</taxon>
        <taxon>Nevskiales</taxon>
        <taxon>Nevskiaceae</taxon>
        <taxon>Stagnimonas</taxon>
    </lineage>
</organism>
<comment type="caution">
    <text evidence="2">The sequence shown here is derived from an EMBL/GenBank/DDBJ whole genome shotgun (WGS) entry which is preliminary data.</text>
</comment>
<dbReference type="InParanoid" id="A0A3N0V9W8"/>
<dbReference type="FunCoup" id="A0A3N0V9W8">
    <property type="interactions" value="5"/>
</dbReference>
<keyword evidence="3" id="KW-1185">Reference proteome</keyword>
<dbReference type="EMBL" id="RJVO01000004">
    <property type="protein sequence ID" value="ROH89570.1"/>
    <property type="molecule type" value="Genomic_DNA"/>
</dbReference>
<gene>
    <name evidence="2" type="primary">pspB</name>
    <name evidence="2" type="ORF">ED208_10605</name>
</gene>
<feature type="transmembrane region" description="Helical" evidence="1">
    <location>
        <begin position="27"/>
        <end position="52"/>
    </location>
</feature>
<keyword evidence="1" id="KW-0472">Membrane</keyword>
<accession>A0A3N0V9W8</accession>
<sequence>MDITVDKLPDAASHAVNVSMSGMPEGIQVLMVLMGVSLVLLILFVVPMWLFLHYRARAKREAPAPVLGPDIAELAQIARIAERLERRLEAMETLMDADRPGWRR</sequence>
<dbReference type="Pfam" id="PF06667">
    <property type="entry name" value="PspB"/>
    <property type="match status" value="1"/>
</dbReference>
<evidence type="ECO:0000313" key="2">
    <source>
        <dbReference type="EMBL" id="ROH89570.1"/>
    </source>
</evidence>
<dbReference type="RefSeq" id="WP_123211867.1">
    <property type="nucleotide sequence ID" value="NZ_RJVO01000004.1"/>
</dbReference>
<evidence type="ECO:0000256" key="1">
    <source>
        <dbReference type="SAM" id="Phobius"/>
    </source>
</evidence>
<reference evidence="2 3" key="1">
    <citation type="submission" date="2018-10" db="EMBL/GenBank/DDBJ databases">
        <authorList>
            <person name="Chen W.-M."/>
        </authorList>
    </citation>
    <scope>NUCLEOTIDE SEQUENCE [LARGE SCALE GENOMIC DNA]</scope>
    <source>
        <strain evidence="2 3">THS-13</strain>
    </source>
</reference>
<name>A0A3N0V9W8_9GAMM</name>
<dbReference type="GO" id="GO:0009271">
    <property type="term" value="P:phage shock"/>
    <property type="evidence" value="ECO:0007669"/>
    <property type="project" value="InterPro"/>
</dbReference>
<dbReference type="NCBIfam" id="TIGR02976">
    <property type="entry name" value="phageshock_pspB"/>
    <property type="match status" value="1"/>
</dbReference>
<dbReference type="InterPro" id="IPR009554">
    <property type="entry name" value="Phageshock_PspB"/>
</dbReference>